<dbReference type="Proteomes" id="UP000198406">
    <property type="component" value="Unassembled WGS sequence"/>
</dbReference>
<name>A0A1Z5K1L7_FISSO</name>
<dbReference type="GO" id="GO:0003735">
    <property type="term" value="F:structural constituent of ribosome"/>
    <property type="evidence" value="ECO:0007669"/>
    <property type="project" value="InterPro"/>
</dbReference>
<dbReference type="Pfam" id="PF00827">
    <property type="entry name" value="Ribosomal_L15e"/>
    <property type="match status" value="1"/>
</dbReference>
<dbReference type="SMART" id="SM01384">
    <property type="entry name" value="Ribosomal_L15e"/>
    <property type="match status" value="1"/>
</dbReference>
<keyword evidence="2 4" id="KW-0689">Ribosomal protein</keyword>
<dbReference type="SUPFAM" id="SSF54189">
    <property type="entry name" value="Ribosomal proteins S24e, L23 and L15e"/>
    <property type="match status" value="1"/>
</dbReference>
<dbReference type="InterPro" id="IPR012678">
    <property type="entry name" value="Ribosomal_uL23/eL15/eS24_sf"/>
</dbReference>
<dbReference type="EMBL" id="BDSP01000061">
    <property type="protein sequence ID" value="GAX13185.1"/>
    <property type="molecule type" value="Genomic_DNA"/>
</dbReference>
<comment type="caution">
    <text evidence="6">The sequence shown here is derived from an EMBL/GenBank/DDBJ whole genome shotgun (WGS) entry which is preliminary data.</text>
</comment>
<evidence type="ECO:0000313" key="7">
    <source>
        <dbReference type="Proteomes" id="UP000198406"/>
    </source>
</evidence>
<dbReference type="GO" id="GO:0002181">
    <property type="term" value="P:cytoplasmic translation"/>
    <property type="evidence" value="ECO:0007669"/>
    <property type="project" value="TreeGrafter"/>
</dbReference>
<dbReference type="PANTHER" id="PTHR11847:SF4">
    <property type="entry name" value="LARGE RIBOSOMAL SUBUNIT PROTEIN EL15"/>
    <property type="match status" value="1"/>
</dbReference>
<evidence type="ECO:0000313" key="6">
    <source>
        <dbReference type="EMBL" id="GAX20165.1"/>
    </source>
</evidence>
<dbReference type="GO" id="GO:0003723">
    <property type="term" value="F:RNA binding"/>
    <property type="evidence" value="ECO:0007669"/>
    <property type="project" value="TreeGrafter"/>
</dbReference>
<protein>
    <recommendedName>
        <fullName evidence="4">Ribosomal protein L15</fullName>
    </recommendedName>
</protein>
<evidence type="ECO:0000256" key="3">
    <source>
        <dbReference type="ARBA" id="ARBA00023274"/>
    </source>
</evidence>
<accession>A0A1Z5K1L7</accession>
<organism evidence="6 7">
    <name type="scientific">Fistulifera solaris</name>
    <name type="common">Oleaginous diatom</name>
    <dbReference type="NCBI Taxonomy" id="1519565"/>
    <lineage>
        <taxon>Eukaryota</taxon>
        <taxon>Sar</taxon>
        <taxon>Stramenopiles</taxon>
        <taxon>Ochrophyta</taxon>
        <taxon>Bacillariophyta</taxon>
        <taxon>Bacillariophyceae</taxon>
        <taxon>Bacillariophycidae</taxon>
        <taxon>Naviculales</taxon>
        <taxon>Naviculaceae</taxon>
        <taxon>Fistulifera</taxon>
    </lineage>
</organism>
<dbReference type="InterPro" id="IPR000439">
    <property type="entry name" value="Ribosomal_eL15"/>
</dbReference>
<keyword evidence="3 4" id="KW-0687">Ribonucleoprotein</keyword>
<sequence length="205" mass="24303">MGCYKYMEELWRHKQSDALRFLLRVRAWEYRQRPNILTINRPSRTDKAHRLGYKAKQGYVVVRAGVRRGGRKRQVHRGMVFGKPKHQGVNQLKFERNLQSVAEEKVGRKYGNLRVLNSYWVNEDATQKYYEVILVDPQHPKIRNDPRIQWICNPVHKHREMRGLTSAGRKGRGLRKSGHRANGIKGGSFKAAWKNRNNMRLKRYR</sequence>
<evidence type="ECO:0000256" key="4">
    <source>
        <dbReference type="RuleBase" id="RU000663"/>
    </source>
</evidence>
<evidence type="ECO:0000256" key="1">
    <source>
        <dbReference type="ARBA" id="ARBA00006857"/>
    </source>
</evidence>
<evidence type="ECO:0000313" key="5">
    <source>
        <dbReference type="EMBL" id="GAX13185.1"/>
    </source>
</evidence>
<evidence type="ECO:0000256" key="2">
    <source>
        <dbReference type="ARBA" id="ARBA00022980"/>
    </source>
</evidence>
<comment type="similarity">
    <text evidence="1 4">Belongs to the eukaryotic ribosomal protein eL15 family.</text>
</comment>
<dbReference type="FunFam" id="3.40.1120.10:FF:000001">
    <property type="entry name" value="Ribosomal protein L15"/>
    <property type="match status" value="1"/>
</dbReference>
<dbReference type="FunCoup" id="A0A1Z5K1L7">
    <property type="interactions" value="864"/>
</dbReference>
<dbReference type="NCBIfam" id="NF003269">
    <property type="entry name" value="PRK04243.1"/>
    <property type="match status" value="1"/>
</dbReference>
<dbReference type="PANTHER" id="PTHR11847">
    <property type="entry name" value="RIBOSOMAL PROTEIN L15"/>
    <property type="match status" value="1"/>
</dbReference>
<dbReference type="AlphaFoldDB" id="A0A1Z5K1L7"/>
<dbReference type="InterPro" id="IPR024794">
    <property type="entry name" value="Rbsml_eL15_core_dom_sf"/>
</dbReference>
<reference evidence="6 7" key="1">
    <citation type="journal article" date="2015" name="Plant Cell">
        <title>Oil accumulation by the oleaginous diatom Fistulifera solaris as revealed by the genome and transcriptome.</title>
        <authorList>
            <person name="Tanaka T."/>
            <person name="Maeda Y."/>
            <person name="Veluchamy A."/>
            <person name="Tanaka M."/>
            <person name="Abida H."/>
            <person name="Marechal E."/>
            <person name="Bowler C."/>
            <person name="Muto M."/>
            <person name="Sunaga Y."/>
            <person name="Tanaka M."/>
            <person name="Yoshino T."/>
            <person name="Taniguchi T."/>
            <person name="Fukuda Y."/>
            <person name="Nemoto M."/>
            <person name="Matsumoto M."/>
            <person name="Wong P.S."/>
            <person name="Aburatani S."/>
            <person name="Fujibuchi W."/>
        </authorList>
    </citation>
    <scope>NUCLEOTIDE SEQUENCE [LARGE SCALE GENOMIC DNA]</scope>
    <source>
        <strain evidence="6 7">JPCC DA0580</strain>
    </source>
</reference>
<dbReference type="GO" id="GO:0022625">
    <property type="term" value="C:cytosolic large ribosomal subunit"/>
    <property type="evidence" value="ECO:0007669"/>
    <property type="project" value="TreeGrafter"/>
</dbReference>
<dbReference type="Gene3D" id="3.40.1120.10">
    <property type="entry name" value="Ribosomal protein l15e"/>
    <property type="match status" value="1"/>
</dbReference>
<keyword evidence="7" id="KW-1185">Reference proteome</keyword>
<gene>
    <name evidence="5" type="ORF">FisN_17Hh115</name>
    <name evidence="6" type="ORF">FisN_17Lh115</name>
</gene>
<proteinExistence type="inferred from homology"/>
<dbReference type="EMBL" id="BDSP01000143">
    <property type="protein sequence ID" value="GAX20165.1"/>
    <property type="molecule type" value="Genomic_DNA"/>
</dbReference>
<reference evidence="6" key="2">
    <citation type="submission" date="2017-06" db="EMBL/GenBank/DDBJ databases">
        <authorList>
            <person name="Kim H.J."/>
            <person name="Triplett B.A."/>
        </authorList>
    </citation>
    <scope>NUCLEOTIDE SEQUENCE</scope>
    <source>
        <strain evidence="6">JPCC DA0580</strain>
    </source>
</reference>
<dbReference type="OrthoDB" id="10255148at2759"/>